<evidence type="ECO:0000256" key="2">
    <source>
        <dbReference type="SAM" id="MobiDB-lite"/>
    </source>
</evidence>
<organism evidence="3 4">
    <name type="scientific">Actinoallomurus acaciae</name>
    <dbReference type="NCBI Taxonomy" id="502577"/>
    <lineage>
        <taxon>Bacteria</taxon>
        <taxon>Bacillati</taxon>
        <taxon>Actinomycetota</taxon>
        <taxon>Actinomycetes</taxon>
        <taxon>Streptosporangiales</taxon>
        <taxon>Thermomonosporaceae</taxon>
        <taxon>Actinoallomurus</taxon>
    </lineage>
</organism>
<dbReference type="InterPro" id="IPR042001">
    <property type="entry name" value="Sortase_F"/>
</dbReference>
<dbReference type="Gene3D" id="2.40.260.10">
    <property type="entry name" value="Sortase"/>
    <property type="match status" value="1"/>
</dbReference>
<dbReference type="RefSeq" id="WP_378201491.1">
    <property type="nucleotide sequence ID" value="NZ_JBHLZP010000095.1"/>
</dbReference>
<dbReference type="Pfam" id="PF04203">
    <property type="entry name" value="Sortase"/>
    <property type="match status" value="1"/>
</dbReference>
<feature type="region of interest" description="Disordered" evidence="2">
    <location>
        <begin position="40"/>
        <end position="59"/>
    </location>
</feature>
<sequence>MLPERYRAGRHVVGVTAGALLAITAAGCGGGGAKPPAKVWTPAPSVSSSTPAAAPAKPLARSVPSRLRIPKLHVSSPIMKLGLNPDHTIQVPPLNQPNTTGWWDGGPTPGEKGASVILGHNVGNGRPSVFEKLGTLKPGDTVQVTRANGSVATFQITRLEQIAKSRFPTQKVYGRLSYPGIRLITCGGRFDASWGHHVDNIIAYGRLVNGT</sequence>
<dbReference type="InterPro" id="IPR005754">
    <property type="entry name" value="Sortase"/>
</dbReference>
<accession>A0ABV5YEW0</accession>
<name>A0ABV5YEW0_9ACTN</name>
<evidence type="ECO:0000256" key="1">
    <source>
        <dbReference type="ARBA" id="ARBA00022801"/>
    </source>
</evidence>
<protein>
    <submittedName>
        <fullName evidence="3">Class F sortase</fullName>
    </submittedName>
</protein>
<keyword evidence="4" id="KW-1185">Reference proteome</keyword>
<evidence type="ECO:0000313" key="3">
    <source>
        <dbReference type="EMBL" id="MFB9833578.1"/>
    </source>
</evidence>
<reference evidence="3 4" key="1">
    <citation type="submission" date="2024-09" db="EMBL/GenBank/DDBJ databases">
        <authorList>
            <person name="Sun Q."/>
            <person name="Mori K."/>
        </authorList>
    </citation>
    <scope>NUCLEOTIDE SEQUENCE [LARGE SCALE GENOMIC DNA]</scope>
    <source>
        <strain evidence="3 4">TBRC 0563</strain>
    </source>
</reference>
<dbReference type="Proteomes" id="UP001589627">
    <property type="component" value="Unassembled WGS sequence"/>
</dbReference>
<comment type="caution">
    <text evidence="3">The sequence shown here is derived from an EMBL/GenBank/DDBJ whole genome shotgun (WGS) entry which is preliminary data.</text>
</comment>
<dbReference type="InterPro" id="IPR023365">
    <property type="entry name" value="Sortase_dom-sf"/>
</dbReference>
<dbReference type="CDD" id="cd05829">
    <property type="entry name" value="Sortase_F"/>
    <property type="match status" value="1"/>
</dbReference>
<dbReference type="EMBL" id="JBHLZP010000095">
    <property type="protein sequence ID" value="MFB9833578.1"/>
    <property type="molecule type" value="Genomic_DNA"/>
</dbReference>
<dbReference type="NCBIfam" id="NF033748">
    <property type="entry name" value="class_F_sortase"/>
    <property type="match status" value="1"/>
</dbReference>
<gene>
    <name evidence="3" type="ORF">ACFFNX_15410</name>
</gene>
<dbReference type="PROSITE" id="PS51257">
    <property type="entry name" value="PROKAR_LIPOPROTEIN"/>
    <property type="match status" value="1"/>
</dbReference>
<proteinExistence type="predicted"/>
<keyword evidence="1" id="KW-0378">Hydrolase</keyword>
<dbReference type="SUPFAM" id="SSF63817">
    <property type="entry name" value="Sortase"/>
    <property type="match status" value="1"/>
</dbReference>
<evidence type="ECO:0000313" key="4">
    <source>
        <dbReference type="Proteomes" id="UP001589627"/>
    </source>
</evidence>